<evidence type="ECO:0000256" key="6">
    <source>
        <dbReference type="ARBA" id="ARBA00023136"/>
    </source>
</evidence>
<dbReference type="GO" id="GO:0140359">
    <property type="term" value="F:ABC-type transporter activity"/>
    <property type="evidence" value="ECO:0007669"/>
    <property type="project" value="InterPro"/>
</dbReference>
<dbReference type="SUPFAM" id="SSF52540">
    <property type="entry name" value="P-loop containing nucleoside triphosphate hydrolases"/>
    <property type="match status" value="1"/>
</dbReference>
<evidence type="ECO:0000256" key="1">
    <source>
        <dbReference type="ARBA" id="ARBA00004141"/>
    </source>
</evidence>
<dbReference type="Gene3D" id="3.40.50.300">
    <property type="entry name" value="P-loop containing nucleotide triphosphate hydrolases"/>
    <property type="match status" value="1"/>
</dbReference>
<keyword evidence="10" id="KW-1185">Reference proteome</keyword>
<dbReference type="InterPro" id="IPR003439">
    <property type="entry name" value="ABC_transporter-like_ATP-bd"/>
</dbReference>
<organism evidence="9 10">
    <name type="scientific">Trichostrongylus colubriformis</name>
    <name type="common">Black scour worm</name>
    <dbReference type="NCBI Taxonomy" id="6319"/>
    <lineage>
        <taxon>Eukaryota</taxon>
        <taxon>Metazoa</taxon>
        <taxon>Ecdysozoa</taxon>
        <taxon>Nematoda</taxon>
        <taxon>Chromadorea</taxon>
        <taxon>Rhabditida</taxon>
        <taxon>Rhabditina</taxon>
        <taxon>Rhabditomorpha</taxon>
        <taxon>Strongyloidea</taxon>
        <taxon>Trichostrongylidae</taxon>
        <taxon>Trichostrongylus</taxon>
    </lineage>
</organism>
<dbReference type="GO" id="GO:0005886">
    <property type="term" value="C:plasma membrane"/>
    <property type="evidence" value="ECO:0007669"/>
    <property type="project" value="TreeGrafter"/>
</dbReference>
<evidence type="ECO:0000256" key="3">
    <source>
        <dbReference type="ARBA" id="ARBA00022448"/>
    </source>
</evidence>
<dbReference type="InterPro" id="IPR043926">
    <property type="entry name" value="ABCG_dom"/>
</dbReference>
<dbReference type="Pfam" id="PF00005">
    <property type="entry name" value="ABC_tran"/>
    <property type="match status" value="1"/>
</dbReference>
<dbReference type="AlphaFoldDB" id="A0AAN8J187"/>
<proteinExistence type="inferred from homology"/>
<sequence length="187" mass="20801">MNLTKCRNTRIRGVLEKSLSGGERKRLAFATEILTDPSILFCDEPTSGLDSFMALRVVLALKTLSCKGKTVISTIHQPSSQVYEMADRLILLANGQVTYQGSAADVAAFFDSFGYPSPKFISIPDRFMKIVCKDDDLSEEEYNNKVKILVEAYETSEEGKIVHRITHMIAATTSDKKTKLNIGDNVR</sequence>
<keyword evidence="4" id="KW-0812">Transmembrane</keyword>
<name>A0AAN8J187_TRICO</name>
<evidence type="ECO:0000313" key="9">
    <source>
        <dbReference type="EMBL" id="KAK5973834.1"/>
    </source>
</evidence>
<dbReference type="PANTHER" id="PTHR48041">
    <property type="entry name" value="ABC TRANSPORTER G FAMILY MEMBER 28"/>
    <property type="match status" value="1"/>
</dbReference>
<evidence type="ECO:0000313" key="10">
    <source>
        <dbReference type="Proteomes" id="UP001331761"/>
    </source>
</evidence>
<comment type="caution">
    <text evidence="9">The sequence shown here is derived from an EMBL/GenBank/DDBJ whole genome shotgun (WGS) entry which is preliminary data.</text>
</comment>
<accession>A0AAN8J187</accession>
<dbReference type="GO" id="GO:0005524">
    <property type="term" value="F:ATP binding"/>
    <property type="evidence" value="ECO:0007669"/>
    <property type="project" value="InterPro"/>
</dbReference>
<feature type="domain" description="ABC transporter family G" evidence="8">
    <location>
        <begin position="76"/>
        <end position="132"/>
    </location>
</feature>
<protein>
    <submittedName>
        <fullName evidence="9">ABC transporter domain-containing protein</fullName>
    </submittedName>
</protein>
<evidence type="ECO:0000256" key="5">
    <source>
        <dbReference type="ARBA" id="ARBA00022989"/>
    </source>
</evidence>
<dbReference type="Pfam" id="PF19055">
    <property type="entry name" value="ABC2_membrane_7"/>
    <property type="match status" value="1"/>
</dbReference>
<evidence type="ECO:0000256" key="2">
    <source>
        <dbReference type="ARBA" id="ARBA00005814"/>
    </source>
</evidence>
<dbReference type="PANTHER" id="PTHR48041:SF68">
    <property type="entry name" value="ABC TRANSPORTER DOMAIN-CONTAINING PROTEIN"/>
    <property type="match status" value="1"/>
</dbReference>
<comment type="subcellular location">
    <subcellularLocation>
        <location evidence="1">Membrane</location>
        <topology evidence="1">Multi-pass membrane protein</topology>
    </subcellularLocation>
</comment>
<dbReference type="InterPro" id="IPR050352">
    <property type="entry name" value="ABCG_transporters"/>
</dbReference>
<evidence type="ECO:0000259" key="7">
    <source>
        <dbReference type="Pfam" id="PF00005"/>
    </source>
</evidence>
<reference evidence="9 10" key="1">
    <citation type="submission" date="2019-10" db="EMBL/GenBank/DDBJ databases">
        <title>Assembly and Annotation for the nematode Trichostrongylus colubriformis.</title>
        <authorList>
            <person name="Martin J."/>
        </authorList>
    </citation>
    <scope>NUCLEOTIDE SEQUENCE [LARGE SCALE GENOMIC DNA]</scope>
    <source>
        <strain evidence="9">G859</strain>
        <tissue evidence="9">Whole worm</tissue>
    </source>
</reference>
<keyword evidence="3" id="KW-0813">Transport</keyword>
<evidence type="ECO:0000259" key="8">
    <source>
        <dbReference type="Pfam" id="PF19055"/>
    </source>
</evidence>
<feature type="domain" description="ABC transporter" evidence="7">
    <location>
        <begin position="3"/>
        <end position="47"/>
    </location>
</feature>
<dbReference type="InterPro" id="IPR027417">
    <property type="entry name" value="P-loop_NTPase"/>
</dbReference>
<evidence type="ECO:0000256" key="4">
    <source>
        <dbReference type="ARBA" id="ARBA00022692"/>
    </source>
</evidence>
<dbReference type="Proteomes" id="UP001331761">
    <property type="component" value="Unassembled WGS sequence"/>
</dbReference>
<dbReference type="GO" id="GO:0016887">
    <property type="term" value="F:ATP hydrolysis activity"/>
    <property type="evidence" value="ECO:0007669"/>
    <property type="project" value="InterPro"/>
</dbReference>
<comment type="similarity">
    <text evidence="2">Belongs to the ABC transporter superfamily. ABCG family. Eye pigment precursor importer (TC 3.A.1.204) subfamily.</text>
</comment>
<dbReference type="EMBL" id="WIXE01015013">
    <property type="protein sequence ID" value="KAK5973834.1"/>
    <property type="molecule type" value="Genomic_DNA"/>
</dbReference>
<keyword evidence="6" id="KW-0472">Membrane</keyword>
<keyword evidence="5" id="KW-1133">Transmembrane helix</keyword>
<feature type="non-terminal residue" evidence="9">
    <location>
        <position position="187"/>
    </location>
</feature>
<gene>
    <name evidence="9" type="ORF">GCK32_013787</name>
</gene>